<feature type="active site" evidence="2">
    <location>
        <position position="115"/>
    </location>
</feature>
<dbReference type="InterPro" id="IPR043128">
    <property type="entry name" value="Rev_trsase/Diguanyl_cyclase"/>
</dbReference>
<keyword evidence="2" id="KW-0227">DNA damage</keyword>
<dbReference type="EMBL" id="LCPB01000006">
    <property type="protein sequence ID" value="KKU90116.1"/>
    <property type="molecule type" value="Genomic_DNA"/>
</dbReference>
<accession>A0A0G1U7M1</accession>
<dbReference type="CDD" id="cd03586">
    <property type="entry name" value="PolY_Pol_IV_kappa"/>
    <property type="match status" value="1"/>
</dbReference>
<dbReference type="InterPro" id="IPR043502">
    <property type="entry name" value="DNA/RNA_pol_sf"/>
</dbReference>
<keyword evidence="2" id="KW-0479">Metal-binding</keyword>
<comment type="catalytic activity">
    <reaction evidence="2">
        <text>DNA(n) + a 2'-deoxyribonucleoside 5'-triphosphate = DNA(n+1) + diphosphate</text>
        <dbReference type="Rhea" id="RHEA:22508"/>
        <dbReference type="Rhea" id="RHEA-COMP:17339"/>
        <dbReference type="Rhea" id="RHEA-COMP:17340"/>
        <dbReference type="ChEBI" id="CHEBI:33019"/>
        <dbReference type="ChEBI" id="CHEBI:61560"/>
        <dbReference type="ChEBI" id="CHEBI:173112"/>
        <dbReference type="EC" id="2.7.7.7"/>
    </reaction>
</comment>
<dbReference type="PROSITE" id="PS50173">
    <property type="entry name" value="UMUC"/>
    <property type="match status" value="1"/>
</dbReference>
<dbReference type="HAMAP" id="MF_01113">
    <property type="entry name" value="DNApol_IV"/>
    <property type="match status" value="1"/>
</dbReference>
<keyword evidence="2" id="KW-0239">DNA-directed DNA polymerase</keyword>
<evidence type="ECO:0000313" key="4">
    <source>
        <dbReference type="EMBL" id="KKU90116.1"/>
    </source>
</evidence>
<organism evidence="4 5">
    <name type="scientific">Candidatus Wolfebacteria bacterium GW2011_GWA2_47_9b</name>
    <dbReference type="NCBI Taxonomy" id="1619005"/>
    <lineage>
        <taxon>Bacteria</taxon>
        <taxon>Candidatus Wolfeibacteriota</taxon>
    </lineage>
</organism>
<keyword evidence="2" id="KW-0548">Nucleotidyltransferase</keyword>
<keyword evidence="2" id="KW-0234">DNA repair</keyword>
<keyword evidence="2" id="KW-0808">Transferase</keyword>
<comment type="subunit">
    <text evidence="2">Monomer.</text>
</comment>
<dbReference type="PATRIC" id="fig|1619005.3.peg.418"/>
<keyword evidence="2" id="KW-0515">Mutator protein</keyword>
<dbReference type="GO" id="GO:0005737">
    <property type="term" value="C:cytoplasm"/>
    <property type="evidence" value="ECO:0007669"/>
    <property type="project" value="UniProtKB-SubCell"/>
</dbReference>
<dbReference type="Gene3D" id="3.40.1170.60">
    <property type="match status" value="1"/>
</dbReference>
<name>A0A0G1U7M1_9BACT</name>
<protein>
    <recommendedName>
        <fullName evidence="2">DNA polymerase IV</fullName>
        <shortName evidence="2">Pol IV</shortName>
        <ecNumber evidence="2">2.7.7.7</ecNumber>
    </recommendedName>
</protein>
<dbReference type="NCBIfam" id="NF002677">
    <property type="entry name" value="PRK02406.1"/>
    <property type="match status" value="1"/>
</dbReference>
<comment type="cofactor">
    <cofactor evidence="2">
        <name>Mg(2+)</name>
        <dbReference type="ChEBI" id="CHEBI:18420"/>
    </cofactor>
    <text evidence="2">Binds 2 magnesium ions per subunit.</text>
</comment>
<dbReference type="GO" id="GO:0006281">
    <property type="term" value="P:DNA repair"/>
    <property type="evidence" value="ECO:0007669"/>
    <property type="project" value="UniProtKB-UniRule"/>
</dbReference>
<dbReference type="GO" id="GO:0006261">
    <property type="term" value="P:DNA-templated DNA replication"/>
    <property type="evidence" value="ECO:0007669"/>
    <property type="project" value="UniProtKB-UniRule"/>
</dbReference>
<dbReference type="Gene3D" id="3.30.1490.100">
    <property type="entry name" value="DNA polymerase, Y-family, little finger domain"/>
    <property type="match status" value="1"/>
</dbReference>
<proteinExistence type="inferred from homology"/>
<dbReference type="InterPro" id="IPR001126">
    <property type="entry name" value="UmuC"/>
</dbReference>
<evidence type="ECO:0000256" key="2">
    <source>
        <dbReference type="HAMAP-Rule" id="MF_01113"/>
    </source>
</evidence>
<evidence type="ECO:0000259" key="3">
    <source>
        <dbReference type="PROSITE" id="PS50173"/>
    </source>
</evidence>
<keyword evidence="2" id="KW-0235">DNA replication</keyword>
<gene>
    <name evidence="2" type="primary">dinB</name>
    <name evidence="4" type="ORF">UY19_C0006G0054</name>
</gene>
<dbReference type="Pfam" id="PF14520">
    <property type="entry name" value="HHH_5"/>
    <property type="match status" value="1"/>
</dbReference>
<dbReference type="GO" id="GO:0003684">
    <property type="term" value="F:damaged DNA binding"/>
    <property type="evidence" value="ECO:0007669"/>
    <property type="project" value="InterPro"/>
</dbReference>
<dbReference type="SUPFAM" id="SSF56672">
    <property type="entry name" value="DNA/RNA polymerases"/>
    <property type="match status" value="1"/>
</dbReference>
<comment type="subcellular location">
    <subcellularLocation>
        <location evidence="2">Cytoplasm</location>
    </subcellularLocation>
</comment>
<dbReference type="GO" id="GO:0000287">
    <property type="term" value="F:magnesium ion binding"/>
    <property type="evidence" value="ECO:0007669"/>
    <property type="project" value="UniProtKB-UniRule"/>
</dbReference>
<dbReference type="GO" id="GO:0003887">
    <property type="term" value="F:DNA-directed DNA polymerase activity"/>
    <property type="evidence" value="ECO:0007669"/>
    <property type="project" value="UniProtKB-UniRule"/>
</dbReference>
<dbReference type="EC" id="2.7.7.7" evidence="2"/>
<comment type="similarity">
    <text evidence="1 2">Belongs to the DNA polymerase type-Y family.</text>
</comment>
<sequence>MRIIAHIDMDAFFASVEERNKPRLNGLPIAVGSDPQDGKGRGVVSTANYAAREYGIHSALPISTAWFLSEEARKCGKPGVVFITPNMHEYEETSAKIMEIVRSYANVVEEASIDEAYFDLSKTGSFAKAQKIGEAIKKEIGKKEALTASIGIGPNKLVAKLASDFQKPDGLTVVLPKEVRAFMLKNKLRKIPGIGPKTADELLERGIGTIADLQALDRFELELAVGKQGLYLYEKARGMDEAPLIEEWIAKSISEQETLQHDTLVGETIIGLLRKLSGQVYARFTQSDFVTFKTVGITVRFEGFETKTRVKTLPVATNDRTQFEFETLKLLLPFLDARENPKRKAIRLIGIKIEKLE</sequence>
<feature type="binding site" evidence="2">
    <location>
        <position position="8"/>
    </location>
    <ligand>
        <name>Mg(2+)</name>
        <dbReference type="ChEBI" id="CHEBI:18420"/>
    </ligand>
</feature>
<dbReference type="InterPro" id="IPR017961">
    <property type="entry name" value="DNA_pol_Y-fam_little_finger"/>
</dbReference>
<dbReference type="PANTHER" id="PTHR11076">
    <property type="entry name" value="DNA REPAIR POLYMERASE UMUC / TRANSFERASE FAMILY MEMBER"/>
    <property type="match status" value="1"/>
</dbReference>
<dbReference type="Pfam" id="PF00817">
    <property type="entry name" value="IMS"/>
    <property type="match status" value="1"/>
</dbReference>
<dbReference type="Proteomes" id="UP000033882">
    <property type="component" value="Unassembled WGS sequence"/>
</dbReference>
<keyword evidence="2" id="KW-0963">Cytoplasm</keyword>
<dbReference type="Gene3D" id="1.10.150.20">
    <property type="entry name" value="5' to 3' exonuclease, C-terminal subdomain"/>
    <property type="match status" value="1"/>
</dbReference>
<dbReference type="SUPFAM" id="SSF100879">
    <property type="entry name" value="Lesion bypass DNA polymerase (Y-family), little finger domain"/>
    <property type="match status" value="1"/>
</dbReference>
<feature type="domain" description="UmuC" evidence="3">
    <location>
        <begin position="4"/>
        <end position="195"/>
    </location>
</feature>
<comment type="caution">
    <text evidence="4">The sequence shown here is derived from an EMBL/GenBank/DDBJ whole genome shotgun (WGS) entry which is preliminary data.</text>
</comment>
<dbReference type="AlphaFoldDB" id="A0A0G1U7M1"/>
<evidence type="ECO:0000313" key="5">
    <source>
        <dbReference type="Proteomes" id="UP000033882"/>
    </source>
</evidence>
<feature type="site" description="Substrate discrimination" evidence="2">
    <location>
        <position position="13"/>
    </location>
</feature>
<keyword evidence="2" id="KW-0238">DNA-binding</keyword>
<dbReference type="Pfam" id="PF11799">
    <property type="entry name" value="IMS_C"/>
    <property type="match status" value="1"/>
</dbReference>
<dbReference type="GO" id="GO:0042276">
    <property type="term" value="P:error-prone translesion synthesis"/>
    <property type="evidence" value="ECO:0007669"/>
    <property type="project" value="TreeGrafter"/>
</dbReference>
<reference evidence="4 5" key="1">
    <citation type="journal article" date="2015" name="Nature">
        <title>rRNA introns, odd ribosomes, and small enigmatic genomes across a large radiation of phyla.</title>
        <authorList>
            <person name="Brown C.T."/>
            <person name="Hug L.A."/>
            <person name="Thomas B.C."/>
            <person name="Sharon I."/>
            <person name="Castelle C.J."/>
            <person name="Singh A."/>
            <person name="Wilkins M.J."/>
            <person name="Williams K.H."/>
            <person name="Banfield J.F."/>
        </authorList>
    </citation>
    <scope>NUCLEOTIDE SEQUENCE [LARGE SCALE GENOMIC DNA]</scope>
</reference>
<dbReference type="PANTHER" id="PTHR11076:SF33">
    <property type="entry name" value="DNA POLYMERASE KAPPA"/>
    <property type="match status" value="1"/>
</dbReference>
<keyword evidence="2" id="KW-0460">Magnesium</keyword>
<comment type="function">
    <text evidence="2">Poorly processive, error-prone DNA polymerase involved in untargeted mutagenesis. Copies undamaged DNA at stalled replication forks, which arise in vivo from mismatched or misaligned primer ends. These misaligned primers can be extended by PolIV. Exhibits no 3'-5' exonuclease (proofreading) activity. May be involved in translesional synthesis, in conjunction with the beta clamp from PolIII.</text>
</comment>
<dbReference type="InterPro" id="IPR022880">
    <property type="entry name" value="DNApol_IV"/>
</dbReference>
<dbReference type="InterPro" id="IPR050116">
    <property type="entry name" value="DNA_polymerase-Y"/>
</dbReference>
<dbReference type="InterPro" id="IPR036775">
    <property type="entry name" value="DNA_pol_Y-fam_lit_finger_sf"/>
</dbReference>
<feature type="binding site" evidence="2">
    <location>
        <position position="114"/>
    </location>
    <ligand>
        <name>Mg(2+)</name>
        <dbReference type="ChEBI" id="CHEBI:18420"/>
    </ligand>
</feature>
<evidence type="ECO:0000256" key="1">
    <source>
        <dbReference type="ARBA" id="ARBA00010945"/>
    </source>
</evidence>
<dbReference type="Gene3D" id="3.30.70.270">
    <property type="match status" value="1"/>
</dbReference>